<name>A0A7R9CTH9_TIMPO</name>
<accession>A0A7R9CTH9</accession>
<reference evidence="1" key="1">
    <citation type="submission" date="2020-11" db="EMBL/GenBank/DDBJ databases">
        <authorList>
            <person name="Tran Van P."/>
        </authorList>
    </citation>
    <scope>NUCLEOTIDE SEQUENCE</scope>
</reference>
<gene>
    <name evidence="1" type="ORF">TPSB3V08_LOCUS3337</name>
</gene>
<protein>
    <submittedName>
        <fullName evidence="1">Uncharacterized protein</fullName>
    </submittedName>
</protein>
<evidence type="ECO:0000313" key="1">
    <source>
        <dbReference type="EMBL" id="CAD7401932.1"/>
    </source>
</evidence>
<organism evidence="1">
    <name type="scientific">Timema poppense</name>
    <name type="common">Walking stick</name>
    <dbReference type="NCBI Taxonomy" id="170557"/>
    <lineage>
        <taxon>Eukaryota</taxon>
        <taxon>Metazoa</taxon>
        <taxon>Ecdysozoa</taxon>
        <taxon>Arthropoda</taxon>
        <taxon>Hexapoda</taxon>
        <taxon>Insecta</taxon>
        <taxon>Pterygota</taxon>
        <taxon>Neoptera</taxon>
        <taxon>Polyneoptera</taxon>
        <taxon>Phasmatodea</taxon>
        <taxon>Timematodea</taxon>
        <taxon>Timematoidea</taxon>
        <taxon>Timematidae</taxon>
        <taxon>Timema</taxon>
    </lineage>
</organism>
<proteinExistence type="predicted"/>
<sequence>MNKFYDRFARSLSLMYQTNKQKKGQVIKTRVPCGDDTSVESCVSHRELRTTGSREVATNSLTLKTVQFQSIYLPLCIQSTRDTCVISVALSHLSVPPRTKEVCIEETTATSIGMKLAEKQDYISTCPRRVCVPGYRGDLVV</sequence>
<dbReference type="AlphaFoldDB" id="A0A7R9CTH9"/>
<dbReference type="EMBL" id="OD001449">
    <property type="protein sequence ID" value="CAD7401932.1"/>
    <property type="molecule type" value="Genomic_DNA"/>
</dbReference>